<evidence type="ECO:0000313" key="2">
    <source>
        <dbReference type="EMBL" id="DAZ92769.1"/>
    </source>
</evidence>
<proteinExistence type="predicted"/>
<evidence type="ECO:0000256" key="1">
    <source>
        <dbReference type="SAM" id="MobiDB-lite"/>
    </source>
</evidence>
<comment type="caution">
    <text evidence="2">The sequence shown here is derived from an EMBL/GenBank/DDBJ whole genome shotgun (WGS) entry which is preliminary data.</text>
</comment>
<gene>
    <name evidence="2" type="ORF">N0F65_008151</name>
</gene>
<organism evidence="2 3">
    <name type="scientific">Lagenidium giganteum</name>
    <dbReference type="NCBI Taxonomy" id="4803"/>
    <lineage>
        <taxon>Eukaryota</taxon>
        <taxon>Sar</taxon>
        <taxon>Stramenopiles</taxon>
        <taxon>Oomycota</taxon>
        <taxon>Peronosporomycetes</taxon>
        <taxon>Pythiales</taxon>
        <taxon>Pythiaceae</taxon>
    </lineage>
</organism>
<dbReference type="EMBL" id="DAKRPA010000386">
    <property type="protein sequence ID" value="DAZ92769.1"/>
    <property type="molecule type" value="Genomic_DNA"/>
</dbReference>
<reference evidence="2" key="2">
    <citation type="journal article" date="2023" name="Microbiol Resour">
        <title>Decontamination and Annotation of the Draft Genome Sequence of the Oomycete Lagenidium giganteum ARSEF 373.</title>
        <authorList>
            <person name="Morgan W.R."/>
            <person name="Tartar A."/>
        </authorList>
    </citation>
    <scope>NUCLEOTIDE SEQUENCE</scope>
    <source>
        <strain evidence="2">ARSEF 373</strain>
    </source>
</reference>
<feature type="region of interest" description="Disordered" evidence="1">
    <location>
        <begin position="64"/>
        <end position="83"/>
    </location>
</feature>
<keyword evidence="3" id="KW-1185">Reference proteome</keyword>
<name>A0AAV2YHG8_9STRA</name>
<reference evidence="2" key="1">
    <citation type="submission" date="2022-11" db="EMBL/GenBank/DDBJ databases">
        <authorList>
            <person name="Morgan W.R."/>
            <person name="Tartar A."/>
        </authorList>
    </citation>
    <scope>NUCLEOTIDE SEQUENCE</scope>
    <source>
        <strain evidence="2">ARSEF 373</strain>
    </source>
</reference>
<sequence length="83" mass="9390">MAEGTTKKRTTTKDATGTKRKRSTRPVTTASRMQQKSLYASTCTELREVQTQLEKVLQERRELLQHDENGSKSVLKLLAPGKK</sequence>
<feature type="compositionally biased region" description="Polar residues" evidence="1">
    <location>
        <begin position="25"/>
        <end position="37"/>
    </location>
</feature>
<dbReference type="Proteomes" id="UP001146120">
    <property type="component" value="Unassembled WGS sequence"/>
</dbReference>
<dbReference type="AlphaFoldDB" id="A0AAV2YHG8"/>
<feature type="region of interest" description="Disordered" evidence="1">
    <location>
        <begin position="1"/>
        <end position="37"/>
    </location>
</feature>
<evidence type="ECO:0000313" key="3">
    <source>
        <dbReference type="Proteomes" id="UP001146120"/>
    </source>
</evidence>
<accession>A0AAV2YHG8</accession>
<protein>
    <submittedName>
        <fullName evidence="2">Uncharacterized protein</fullName>
    </submittedName>
</protein>